<evidence type="ECO:0000313" key="6">
    <source>
        <dbReference type="EMBL" id="MEB3965831.1"/>
    </source>
</evidence>
<feature type="region of interest" description="Disordered" evidence="3">
    <location>
        <begin position="455"/>
        <end position="480"/>
    </location>
</feature>
<keyword evidence="2" id="KW-1015">Disulfide bond</keyword>
<accession>A0ABU6CM81</accession>
<dbReference type="PANTHER" id="PTHR46943:SF1">
    <property type="entry name" value="PENTRAXIN-RELATED PROTEIN PTX3"/>
    <property type="match status" value="1"/>
</dbReference>
<keyword evidence="7" id="KW-1185">Reference proteome</keyword>
<feature type="chain" id="PRO_5046630252" evidence="4">
    <location>
        <begin position="21"/>
        <end position="700"/>
    </location>
</feature>
<feature type="domain" description="LamG-like jellyroll fold" evidence="5">
    <location>
        <begin position="318"/>
        <end position="451"/>
    </location>
</feature>
<sequence length="700" mass="73791">MAVVGVAAVTVASAPSAALAVDNLPPLRPLVQDLASGGERCAAGEDRPYVSESPRLTAVLYDPEEDNQPYETNFVQGEFEAWWTGADGSEQRRTYTSRLTSSGTTQRWQLPDDLPPNTVVSWRVRANDGTVASAWSSEDGGSVCEFVYDDVSPEKPVVSSPEYPDDDRWADGVGNYGTFTMDSPSEDVVSYRYWLDGGYKTARPEEPGGPATIRYLPTQSGRGSLTVQAVDRAHRASNETTYSFLVDDGRAPTARWNLADPAGTQSATAVAGPAARAGTGVAFGATAPDGTPLTTTARLDGTEQGYLTPDRAVLDTRHTFAVGGWVRPARTDAARTVAGQDADGAPGFTLGLRPGGDSAPVWSFRVGEAQVSGGTPESGEWAHVLGVYDTETGLATLYVNGHAVGTPQEATPVEAPGAFQVGRARDATGYRDHWDGDVGDLRVYDRVVVPDEAAQLGSRKPRLQGHWSLENAEDGTSPELHGGTPLMLSDGATIHHSPDFECSLDPDCPNTEYALVGDGHLALDGAAGHASTSQPVVDTNDSFTIGVKVRLADLDPDRPMTVLSQGGQNVDAFKVRYVPTTHTWELVMTGADATGAAETVVKQQAGGGGGQGPGQRLAVVYDDATDQIKLYVDGYTNPAAIASFHGPWHSGGGLQVGRGHVDGAWGEYLRGAVDEVHAFSGALDDSEIRGLGFGTEPCLC</sequence>
<dbReference type="InterPro" id="IPR013320">
    <property type="entry name" value="ConA-like_dom_sf"/>
</dbReference>
<name>A0ABU6CM81_9ACTN</name>
<dbReference type="InterPro" id="IPR042837">
    <property type="entry name" value="PTX3"/>
</dbReference>
<evidence type="ECO:0000313" key="7">
    <source>
        <dbReference type="Proteomes" id="UP001352223"/>
    </source>
</evidence>
<evidence type="ECO:0000259" key="5">
    <source>
        <dbReference type="SMART" id="SM00560"/>
    </source>
</evidence>
<dbReference type="InterPro" id="IPR006558">
    <property type="entry name" value="LamG-like"/>
</dbReference>
<keyword evidence="1 4" id="KW-0732">Signal</keyword>
<dbReference type="Proteomes" id="UP001352223">
    <property type="component" value="Unassembled WGS sequence"/>
</dbReference>
<evidence type="ECO:0000256" key="3">
    <source>
        <dbReference type="SAM" id="MobiDB-lite"/>
    </source>
</evidence>
<evidence type="ECO:0000256" key="4">
    <source>
        <dbReference type="SAM" id="SignalP"/>
    </source>
</evidence>
<evidence type="ECO:0000256" key="1">
    <source>
        <dbReference type="ARBA" id="ARBA00022729"/>
    </source>
</evidence>
<reference evidence="6 7" key="1">
    <citation type="submission" date="2022-10" db="EMBL/GenBank/DDBJ databases">
        <authorList>
            <person name="Xie J."/>
            <person name="Shen N."/>
        </authorList>
    </citation>
    <scope>NUCLEOTIDE SEQUENCE [LARGE SCALE GENOMIC DNA]</scope>
    <source>
        <strain evidence="6 7">DSM 41681</strain>
    </source>
</reference>
<proteinExistence type="predicted"/>
<dbReference type="PANTHER" id="PTHR46943">
    <property type="entry name" value="PENTRAXIN-RELATED PROTEIN PTX3"/>
    <property type="match status" value="1"/>
</dbReference>
<comment type="caution">
    <text evidence="6">The sequence shown here is derived from an EMBL/GenBank/DDBJ whole genome shotgun (WGS) entry which is preliminary data.</text>
</comment>
<evidence type="ECO:0000256" key="2">
    <source>
        <dbReference type="ARBA" id="ARBA00023157"/>
    </source>
</evidence>
<dbReference type="RefSeq" id="WP_324774457.1">
    <property type="nucleotide sequence ID" value="NZ_BAAATS010000009.1"/>
</dbReference>
<protein>
    <submittedName>
        <fullName evidence="6">LamG domain-containing protein</fullName>
    </submittedName>
</protein>
<feature type="signal peptide" evidence="4">
    <location>
        <begin position="1"/>
        <end position="20"/>
    </location>
</feature>
<dbReference type="Pfam" id="PF13385">
    <property type="entry name" value="Laminin_G_3"/>
    <property type="match status" value="2"/>
</dbReference>
<dbReference type="Gene3D" id="2.60.120.200">
    <property type="match status" value="2"/>
</dbReference>
<feature type="domain" description="LamG-like jellyroll fold" evidence="5">
    <location>
        <begin position="541"/>
        <end position="686"/>
    </location>
</feature>
<gene>
    <name evidence="6" type="ORF">OKJ48_37260</name>
</gene>
<dbReference type="SUPFAM" id="SSF49899">
    <property type="entry name" value="Concanavalin A-like lectins/glucanases"/>
    <property type="match status" value="2"/>
</dbReference>
<organism evidence="6 7">
    <name type="scientific">Streptomyces kunmingensis</name>
    <dbReference type="NCBI Taxonomy" id="68225"/>
    <lineage>
        <taxon>Bacteria</taxon>
        <taxon>Bacillati</taxon>
        <taxon>Actinomycetota</taxon>
        <taxon>Actinomycetes</taxon>
        <taxon>Kitasatosporales</taxon>
        <taxon>Streptomycetaceae</taxon>
        <taxon>Streptomyces</taxon>
    </lineage>
</organism>
<dbReference type="SMART" id="SM00560">
    <property type="entry name" value="LamGL"/>
    <property type="match status" value="2"/>
</dbReference>
<dbReference type="EMBL" id="JAOZYB010000342">
    <property type="protein sequence ID" value="MEB3965831.1"/>
    <property type="molecule type" value="Genomic_DNA"/>
</dbReference>